<keyword evidence="3" id="KW-1185">Reference proteome</keyword>
<evidence type="ECO:0000313" key="2">
    <source>
        <dbReference type="EMBL" id="KAK5080032.1"/>
    </source>
</evidence>
<name>A0ABR0JZ53_9EURO</name>
<dbReference type="EMBL" id="JAVRRG010000160">
    <property type="protein sequence ID" value="KAK5080032.1"/>
    <property type="molecule type" value="Genomic_DNA"/>
</dbReference>
<reference evidence="2 3" key="1">
    <citation type="submission" date="2023-08" db="EMBL/GenBank/DDBJ databases">
        <title>Black Yeasts Isolated from many extreme environments.</title>
        <authorList>
            <person name="Coleine C."/>
            <person name="Stajich J.E."/>
            <person name="Selbmann L."/>
        </authorList>
    </citation>
    <scope>NUCLEOTIDE SEQUENCE [LARGE SCALE GENOMIC DNA]</scope>
    <source>
        <strain evidence="2 3">CCFEE 5885</strain>
    </source>
</reference>
<sequence length="87" mass="9945">MAFVLAGLCEELQKYVSVALAVRSRNRVRSGAFDGPDTDTDMDMDENEISPRRRARRPDGVPHLRRDGGTLIRRYQDVHCCEIKLEL</sequence>
<feature type="region of interest" description="Disordered" evidence="1">
    <location>
        <begin position="29"/>
        <end position="63"/>
    </location>
</feature>
<evidence type="ECO:0000313" key="3">
    <source>
        <dbReference type="Proteomes" id="UP001345013"/>
    </source>
</evidence>
<gene>
    <name evidence="2" type="ORF">LTR24_008739</name>
</gene>
<comment type="caution">
    <text evidence="2">The sequence shown here is derived from an EMBL/GenBank/DDBJ whole genome shotgun (WGS) entry which is preliminary data.</text>
</comment>
<dbReference type="Proteomes" id="UP001345013">
    <property type="component" value="Unassembled WGS sequence"/>
</dbReference>
<accession>A0ABR0JZ53</accession>
<organism evidence="2 3">
    <name type="scientific">Lithohypha guttulata</name>
    <dbReference type="NCBI Taxonomy" id="1690604"/>
    <lineage>
        <taxon>Eukaryota</taxon>
        <taxon>Fungi</taxon>
        <taxon>Dikarya</taxon>
        <taxon>Ascomycota</taxon>
        <taxon>Pezizomycotina</taxon>
        <taxon>Eurotiomycetes</taxon>
        <taxon>Chaetothyriomycetidae</taxon>
        <taxon>Chaetothyriales</taxon>
        <taxon>Trichomeriaceae</taxon>
        <taxon>Lithohypha</taxon>
    </lineage>
</organism>
<evidence type="ECO:0000256" key="1">
    <source>
        <dbReference type="SAM" id="MobiDB-lite"/>
    </source>
</evidence>
<proteinExistence type="predicted"/>
<feature type="compositionally biased region" description="Acidic residues" evidence="1">
    <location>
        <begin position="36"/>
        <end position="48"/>
    </location>
</feature>
<protein>
    <submittedName>
        <fullName evidence="2">Uncharacterized protein</fullName>
    </submittedName>
</protein>